<name>A0A1Q9E690_SYMMI</name>
<evidence type="ECO:0000313" key="3">
    <source>
        <dbReference type="Proteomes" id="UP000186817"/>
    </source>
</evidence>
<protein>
    <recommendedName>
        <fullName evidence="4">Transmembrane protein</fullName>
    </recommendedName>
</protein>
<evidence type="ECO:0008006" key="4">
    <source>
        <dbReference type="Google" id="ProtNLM"/>
    </source>
</evidence>
<feature type="transmembrane region" description="Helical" evidence="1">
    <location>
        <begin position="92"/>
        <end position="113"/>
    </location>
</feature>
<sequence length="153" mass="16655">MGVVVSLSSPSEWLTNAGPNDVSSLQDSLAEYVQQQEIILDMYKLEDLEEAESFPWMFVAYGVMGLFLLCCACGAVYVHWSTRRKASGHNQGATIILTTAITIIMIIIIIIIIMTMTKKKLMMMLLRRPAVVVAAAVVAVVVAMAVADSDADV</sequence>
<feature type="transmembrane region" description="Helical" evidence="1">
    <location>
        <begin position="58"/>
        <end position="80"/>
    </location>
</feature>
<dbReference type="Proteomes" id="UP000186817">
    <property type="component" value="Unassembled WGS sequence"/>
</dbReference>
<dbReference type="EMBL" id="LSRX01000250">
    <property type="protein sequence ID" value="OLQ02929.1"/>
    <property type="molecule type" value="Genomic_DNA"/>
</dbReference>
<proteinExistence type="predicted"/>
<gene>
    <name evidence="2" type="ORF">AK812_SmicGene14134</name>
</gene>
<evidence type="ECO:0000313" key="2">
    <source>
        <dbReference type="EMBL" id="OLQ02929.1"/>
    </source>
</evidence>
<keyword evidence="1" id="KW-1133">Transmembrane helix</keyword>
<evidence type="ECO:0000256" key="1">
    <source>
        <dbReference type="SAM" id="Phobius"/>
    </source>
</evidence>
<accession>A0A1Q9E690</accession>
<reference evidence="2 3" key="1">
    <citation type="submission" date="2016-02" db="EMBL/GenBank/DDBJ databases">
        <title>Genome analysis of coral dinoflagellate symbionts highlights evolutionary adaptations to a symbiotic lifestyle.</title>
        <authorList>
            <person name="Aranda M."/>
            <person name="Li Y."/>
            <person name="Liew Y.J."/>
            <person name="Baumgarten S."/>
            <person name="Simakov O."/>
            <person name="Wilson M."/>
            <person name="Piel J."/>
            <person name="Ashoor H."/>
            <person name="Bougouffa S."/>
            <person name="Bajic V.B."/>
            <person name="Ryu T."/>
            <person name="Ravasi T."/>
            <person name="Bayer T."/>
            <person name="Micklem G."/>
            <person name="Kim H."/>
            <person name="Bhak J."/>
            <person name="Lajeunesse T.C."/>
            <person name="Voolstra C.R."/>
        </authorList>
    </citation>
    <scope>NUCLEOTIDE SEQUENCE [LARGE SCALE GENOMIC DNA]</scope>
    <source>
        <strain evidence="2 3">CCMP2467</strain>
    </source>
</reference>
<keyword evidence="3" id="KW-1185">Reference proteome</keyword>
<dbReference type="AlphaFoldDB" id="A0A1Q9E690"/>
<keyword evidence="1" id="KW-0472">Membrane</keyword>
<keyword evidence="1" id="KW-0812">Transmembrane</keyword>
<organism evidence="2 3">
    <name type="scientific">Symbiodinium microadriaticum</name>
    <name type="common">Dinoflagellate</name>
    <name type="synonym">Zooxanthella microadriatica</name>
    <dbReference type="NCBI Taxonomy" id="2951"/>
    <lineage>
        <taxon>Eukaryota</taxon>
        <taxon>Sar</taxon>
        <taxon>Alveolata</taxon>
        <taxon>Dinophyceae</taxon>
        <taxon>Suessiales</taxon>
        <taxon>Symbiodiniaceae</taxon>
        <taxon>Symbiodinium</taxon>
    </lineage>
</organism>
<feature type="transmembrane region" description="Helical" evidence="1">
    <location>
        <begin position="125"/>
        <end position="147"/>
    </location>
</feature>
<comment type="caution">
    <text evidence="2">The sequence shown here is derived from an EMBL/GenBank/DDBJ whole genome shotgun (WGS) entry which is preliminary data.</text>
</comment>